<evidence type="ECO:0000256" key="1">
    <source>
        <dbReference type="ARBA" id="ARBA00004496"/>
    </source>
</evidence>
<keyword evidence="6 7" id="KW-0175">Coiled coil</keyword>
<dbReference type="GO" id="GO:0043614">
    <property type="term" value="C:multi-eIF complex"/>
    <property type="evidence" value="ECO:0007669"/>
    <property type="project" value="TreeGrafter"/>
</dbReference>
<dbReference type="Pfam" id="PF01399">
    <property type="entry name" value="PCI"/>
    <property type="match status" value="1"/>
</dbReference>
<evidence type="ECO:0000256" key="6">
    <source>
        <dbReference type="ARBA" id="ARBA00023054"/>
    </source>
</evidence>
<evidence type="ECO:0000256" key="3">
    <source>
        <dbReference type="ARBA" id="ARBA00022540"/>
    </source>
</evidence>
<gene>
    <name evidence="7" type="primary">TIF32</name>
    <name evidence="10" type="ORF">WICMUC_004396</name>
</gene>
<dbReference type="OrthoDB" id="18884at2759"/>
<dbReference type="GO" id="GO:0033290">
    <property type="term" value="C:eukaryotic 48S preinitiation complex"/>
    <property type="evidence" value="ECO:0007669"/>
    <property type="project" value="UniProtKB-UniRule"/>
</dbReference>
<comment type="caution">
    <text evidence="10">The sequence shown here is derived from an EMBL/GenBank/DDBJ whole genome shotgun (WGS) entry which is preliminary data.</text>
</comment>
<feature type="compositionally biased region" description="Basic and acidic residues" evidence="8">
    <location>
        <begin position="802"/>
        <end position="846"/>
    </location>
</feature>
<evidence type="ECO:0000313" key="10">
    <source>
        <dbReference type="EMBL" id="KAH3672301.1"/>
    </source>
</evidence>
<comment type="function">
    <text evidence="7">RNA-binding component of the eukaryotic translation initiation factor 3 (eIF-3) complex, which is involved in protein synthesis of a specialized repertoire of mRNAs and, together with other initiation factors, stimulates binding of mRNA and methionyl-tRNAi to the 40S ribosome. The eIF-3 complex specifically targets and initiates translation of a subset of mRNAs involved in cell proliferation.</text>
</comment>
<feature type="coiled-coil region" evidence="7">
    <location>
        <begin position="665"/>
        <end position="692"/>
    </location>
</feature>
<keyword evidence="11" id="KW-1185">Reference proteome</keyword>
<feature type="coiled-coil region" evidence="7">
    <location>
        <begin position="561"/>
        <end position="640"/>
    </location>
</feature>
<organism evidence="10 11">
    <name type="scientific">Wickerhamomyces mucosus</name>
    <dbReference type="NCBI Taxonomy" id="1378264"/>
    <lineage>
        <taxon>Eukaryota</taxon>
        <taxon>Fungi</taxon>
        <taxon>Dikarya</taxon>
        <taxon>Ascomycota</taxon>
        <taxon>Saccharomycotina</taxon>
        <taxon>Saccharomycetes</taxon>
        <taxon>Phaffomycetales</taxon>
        <taxon>Wickerhamomycetaceae</taxon>
        <taxon>Wickerhamomyces</taxon>
    </lineage>
</organism>
<evidence type="ECO:0000256" key="7">
    <source>
        <dbReference type="HAMAP-Rule" id="MF_03000"/>
    </source>
</evidence>
<dbReference type="FunFam" id="4.10.860.10:FF:000001">
    <property type="entry name" value="Eukaryotic translation initiation factor 3 subunit A"/>
    <property type="match status" value="1"/>
</dbReference>
<dbReference type="GO" id="GO:0071541">
    <property type="term" value="C:eukaryotic translation initiation factor 3 complex, eIF3m"/>
    <property type="evidence" value="ECO:0007669"/>
    <property type="project" value="TreeGrafter"/>
</dbReference>
<keyword evidence="3 7" id="KW-0396">Initiation factor</keyword>
<dbReference type="Gene3D" id="4.10.860.10">
    <property type="entry name" value="UVR domain"/>
    <property type="match status" value="1"/>
</dbReference>
<dbReference type="InterPro" id="IPR027512">
    <property type="entry name" value="EIF3A"/>
</dbReference>
<dbReference type="SMART" id="SM00088">
    <property type="entry name" value="PINT"/>
    <property type="match status" value="1"/>
</dbReference>
<dbReference type="GO" id="GO:0071540">
    <property type="term" value="C:eukaryotic translation initiation factor 3 complex, eIF3e"/>
    <property type="evidence" value="ECO:0007669"/>
    <property type="project" value="TreeGrafter"/>
</dbReference>
<dbReference type="InterPro" id="IPR000717">
    <property type="entry name" value="PCI_dom"/>
</dbReference>
<protein>
    <recommendedName>
        <fullName evidence="7">Eukaryotic translation initiation factor 3 subunit A</fullName>
        <shortName evidence="7">eIF3a</shortName>
    </recommendedName>
    <alternativeName>
        <fullName evidence="7">Eukaryotic translation initiation factor 3 110 kDa subunit homolog</fullName>
        <shortName evidence="7">eIF3 p110</shortName>
    </alternativeName>
    <alternativeName>
        <fullName evidence="7">Translation initiation factor eIF3, p110 subunit homolog</fullName>
    </alternativeName>
</protein>
<dbReference type="HAMAP" id="MF_03000">
    <property type="entry name" value="eIF3a"/>
    <property type="match status" value="1"/>
</dbReference>
<evidence type="ECO:0000313" key="11">
    <source>
        <dbReference type="Proteomes" id="UP000769528"/>
    </source>
</evidence>
<dbReference type="EMBL" id="JAEUBF010001168">
    <property type="protein sequence ID" value="KAH3672301.1"/>
    <property type="molecule type" value="Genomic_DNA"/>
</dbReference>
<dbReference type="GO" id="GO:0002188">
    <property type="term" value="P:translation reinitiation"/>
    <property type="evidence" value="ECO:0007669"/>
    <property type="project" value="TreeGrafter"/>
</dbReference>
<evidence type="ECO:0000259" key="9">
    <source>
        <dbReference type="PROSITE" id="PS50250"/>
    </source>
</evidence>
<comment type="subunit">
    <text evidence="7">Component of the eukaryotic translation initiation factor 3 (eIF-3) complex.</text>
</comment>
<proteinExistence type="inferred from homology"/>
<accession>A0A9P8TAU8</accession>
<dbReference type="Gene3D" id="1.25.40.860">
    <property type="match status" value="1"/>
</dbReference>
<comment type="similarity">
    <text evidence="7">Belongs to the eIF-3 subunit A family.</text>
</comment>
<dbReference type="GO" id="GO:0003743">
    <property type="term" value="F:translation initiation factor activity"/>
    <property type="evidence" value="ECO:0007669"/>
    <property type="project" value="UniProtKB-UniRule"/>
</dbReference>
<dbReference type="GO" id="GO:0003729">
    <property type="term" value="F:mRNA binding"/>
    <property type="evidence" value="ECO:0007669"/>
    <property type="project" value="TreeGrafter"/>
</dbReference>
<comment type="subcellular location">
    <subcellularLocation>
        <location evidence="1 7">Cytoplasm</location>
    </subcellularLocation>
</comment>
<sequence>MKQNTNVQHFFKRAEELIAVGKDESALQILHEFLISKKTRSVAPSALEPIANLFVQLSVDLRKGHTLKDGLHQFKRNVQLSESGLPFVEAVCRKLVEIAEKKLQDVQSIADKRALEALDDDLEVGESPEDILLSAVSSEQSRERADRELITPWLRFLWEIYRLVLDLLKNNSRLEVTYGAVVQQAFQFCVTYNRKNEFKKLTDNLRFQFPTAQQRGVVNKQVNAIDLQDPETLQRFLDLRFTQLNYSVKLELWQEAFKAVEDTHNLLTASKRPPKPTMMVSYFENLAKIFLVGENLLFHAAAWQRFFNLYSQSPSATDEELSRYSSIFLLSSLSISQDSSDDEFERRRANAQLSSLLNLPKVPTRDSLIQFALNKSVYDYVDPTIKKLYQLLEAAFHPLQTRDELNNIIDEIESNKHFAKYIKPLRKVILTRLFEQVSQVYETVKLDFLVQLATFKGQFSLSPLEIEGFLLNAGSQGRLSFYIDHDAEVVTFVNDPFSESSSSTFSKLQTSPDELIRSQLANLAKTLYASSQYIDPSYSEKQKLLRERLIAQTHEAIAREREEHEKSQRLLVERKQQAEIEKKEREAEASRARLLKIEEEKAAEAKRVEEENKRRLEEKLEREKAALREKEKRRMVEEINAKGIIKVDLNNLEDVDEEKLRLMQIEQLEKDKTDLESRLKSLFKKMDHVERAYRKYELPLLEKDAGSQKERDLQVYEEFKSKKIAQAKKDHEEALQLRNRLQRIVPDFSSFRESISSDVTAKREALIKENAEQLAIAKEERINAVRQERYQQKLAEYETALRREAEDEERKKVVADRLEKENKRRENIEREQKEREAATAKQREIEAIIEAKVSGNTKSSGGAYQPPSRRSAESRPATTPSPEDDAPLDVSKLTFAERMRLKRAGKLK</sequence>
<dbReference type="PROSITE" id="PS50250">
    <property type="entry name" value="PCI"/>
    <property type="match status" value="1"/>
</dbReference>
<reference evidence="10" key="1">
    <citation type="journal article" date="2021" name="Open Biol.">
        <title>Shared evolutionary footprints suggest mitochondrial oxidative damage underlies multiple complex I losses in fungi.</title>
        <authorList>
            <person name="Schikora-Tamarit M.A."/>
            <person name="Marcet-Houben M."/>
            <person name="Nosek J."/>
            <person name="Gabaldon T."/>
        </authorList>
    </citation>
    <scope>NUCLEOTIDE SEQUENCE</scope>
    <source>
        <strain evidence="10">CBS6341</strain>
    </source>
</reference>
<evidence type="ECO:0000256" key="5">
    <source>
        <dbReference type="ARBA" id="ARBA00022917"/>
    </source>
</evidence>
<feature type="domain" description="PCI" evidence="9">
    <location>
        <begin position="321"/>
        <end position="497"/>
    </location>
</feature>
<evidence type="ECO:0000256" key="4">
    <source>
        <dbReference type="ARBA" id="ARBA00022884"/>
    </source>
</evidence>
<dbReference type="PANTHER" id="PTHR14005">
    <property type="entry name" value="EUKARYOTIC TRANSLATION INITIATION FACTOR 3, THETA SUBUNIT"/>
    <property type="match status" value="1"/>
</dbReference>
<dbReference type="Proteomes" id="UP000769528">
    <property type="component" value="Unassembled WGS sequence"/>
</dbReference>
<evidence type="ECO:0000256" key="2">
    <source>
        <dbReference type="ARBA" id="ARBA00022490"/>
    </source>
</evidence>
<name>A0A9P8TAU8_9ASCO</name>
<dbReference type="GO" id="GO:0016282">
    <property type="term" value="C:eukaryotic 43S preinitiation complex"/>
    <property type="evidence" value="ECO:0007669"/>
    <property type="project" value="UniProtKB-UniRule"/>
</dbReference>
<dbReference type="Pfam" id="PF22591">
    <property type="entry name" value="eIF3a_PCI_TPR-like"/>
    <property type="match status" value="1"/>
</dbReference>
<keyword evidence="2 7" id="KW-0963">Cytoplasm</keyword>
<dbReference type="InterPro" id="IPR054711">
    <property type="entry name" value="eIF3a_PCI_TPR-like"/>
</dbReference>
<dbReference type="GO" id="GO:0001732">
    <property type="term" value="P:formation of cytoplasmic translation initiation complex"/>
    <property type="evidence" value="ECO:0007669"/>
    <property type="project" value="UniProtKB-UniRule"/>
</dbReference>
<reference evidence="10" key="2">
    <citation type="submission" date="2021-01" db="EMBL/GenBank/DDBJ databases">
        <authorList>
            <person name="Schikora-Tamarit M.A."/>
        </authorList>
    </citation>
    <scope>NUCLEOTIDE SEQUENCE</scope>
    <source>
        <strain evidence="10">CBS6341</strain>
    </source>
</reference>
<feature type="region of interest" description="Disordered" evidence="8">
    <location>
        <begin position="802"/>
        <end position="892"/>
    </location>
</feature>
<keyword evidence="5 7" id="KW-0648">Protein biosynthesis</keyword>
<dbReference type="PANTHER" id="PTHR14005:SF0">
    <property type="entry name" value="EUKARYOTIC TRANSLATION INITIATION FACTOR 3 SUBUNIT A"/>
    <property type="match status" value="1"/>
</dbReference>
<keyword evidence="4 7" id="KW-0694">RNA-binding</keyword>
<evidence type="ECO:0000256" key="8">
    <source>
        <dbReference type="SAM" id="MobiDB-lite"/>
    </source>
</evidence>
<dbReference type="AlphaFoldDB" id="A0A9P8TAU8"/>